<evidence type="ECO:0000313" key="2">
    <source>
        <dbReference type="EMBL" id="KIK63711.1"/>
    </source>
</evidence>
<dbReference type="SUPFAM" id="SSF56300">
    <property type="entry name" value="Metallo-dependent phosphatases"/>
    <property type="match status" value="1"/>
</dbReference>
<dbReference type="InterPro" id="IPR051693">
    <property type="entry name" value="UPF0046_metallophosphoest"/>
</dbReference>
<dbReference type="HOGENOM" id="CLU_041441_4_0_1"/>
<dbReference type="Proteomes" id="UP000053593">
    <property type="component" value="Unassembled WGS sequence"/>
</dbReference>
<protein>
    <submittedName>
        <fullName evidence="2">Unplaced genomic scaffold GYMLUscaffold_15, whole genome shotgun sequence</fullName>
    </submittedName>
</protein>
<dbReference type="InterPro" id="IPR029052">
    <property type="entry name" value="Metallo-depent_PP-like"/>
</dbReference>
<sequence>MVHQPGLRGQNSRVYLEYSDSSEIPPKEDEWTRFICISDTHSGVHWDNGGRMPRGDVLVHAGDLSSWGTVKQLKKTIDWLASLEGYGSKVLIAGNHDLWLDKRNLELAQLDREERTAGLRACEQLMAKAHLDAKRLTYLQFEETGVQVDKKEWAVYGSPASPRHYMGAFQYETLKEAEEINSRIPSSTEILITHTPPYGTLDKTRKGKHAGCRNLAERLVSEQLKNCRLHVFGHIHEAAGAVIIQNGEEGKERVAVNAAMIHRGYPIVVDLKNEPEFS</sequence>
<organism evidence="2 3">
    <name type="scientific">Collybiopsis luxurians FD-317 M1</name>
    <dbReference type="NCBI Taxonomy" id="944289"/>
    <lineage>
        <taxon>Eukaryota</taxon>
        <taxon>Fungi</taxon>
        <taxon>Dikarya</taxon>
        <taxon>Basidiomycota</taxon>
        <taxon>Agaricomycotina</taxon>
        <taxon>Agaricomycetes</taxon>
        <taxon>Agaricomycetidae</taxon>
        <taxon>Agaricales</taxon>
        <taxon>Marasmiineae</taxon>
        <taxon>Omphalotaceae</taxon>
        <taxon>Collybiopsis</taxon>
        <taxon>Collybiopsis luxurians</taxon>
    </lineage>
</organism>
<feature type="domain" description="Calcineurin-like phosphoesterase" evidence="1">
    <location>
        <begin position="33"/>
        <end position="237"/>
    </location>
</feature>
<dbReference type="CDD" id="cd07379">
    <property type="entry name" value="MPP_239FB"/>
    <property type="match status" value="1"/>
</dbReference>
<evidence type="ECO:0000259" key="1">
    <source>
        <dbReference type="Pfam" id="PF00149"/>
    </source>
</evidence>
<dbReference type="AlphaFoldDB" id="A0A0D0C6E2"/>
<reference evidence="2 3" key="1">
    <citation type="submission" date="2014-04" db="EMBL/GenBank/DDBJ databases">
        <title>Evolutionary Origins and Diversification of the Mycorrhizal Mutualists.</title>
        <authorList>
            <consortium name="DOE Joint Genome Institute"/>
            <consortium name="Mycorrhizal Genomics Consortium"/>
            <person name="Kohler A."/>
            <person name="Kuo A."/>
            <person name="Nagy L.G."/>
            <person name="Floudas D."/>
            <person name="Copeland A."/>
            <person name="Barry K.W."/>
            <person name="Cichocki N."/>
            <person name="Veneault-Fourrey C."/>
            <person name="LaButti K."/>
            <person name="Lindquist E.A."/>
            <person name="Lipzen A."/>
            <person name="Lundell T."/>
            <person name="Morin E."/>
            <person name="Murat C."/>
            <person name="Riley R."/>
            <person name="Ohm R."/>
            <person name="Sun H."/>
            <person name="Tunlid A."/>
            <person name="Henrissat B."/>
            <person name="Grigoriev I.V."/>
            <person name="Hibbett D.S."/>
            <person name="Martin F."/>
        </authorList>
    </citation>
    <scope>NUCLEOTIDE SEQUENCE [LARGE SCALE GENOMIC DNA]</scope>
    <source>
        <strain evidence="2 3">FD-317 M1</strain>
    </source>
</reference>
<dbReference type="OrthoDB" id="630188at2759"/>
<dbReference type="Gene3D" id="3.60.21.10">
    <property type="match status" value="1"/>
</dbReference>
<dbReference type="PANTHER" id="PTHR12905">
    <property type="entry name" value="METALLOPHOSPHOESTERASE"/>
    <property type="match status" value="1"/>
</dbReference>
<dbReference type="EMBL" id="KN834763">
    <property type="protein sequence ID" value="KIK63711.1"/>
    <property type="molecule type" value="Genomic_DNA"/>
</dbReference>
<dbReference type="InterPro" id="IPR004843">
    <property type="entry name" value="Calcineurin-like_PHP"/>
</dbReference>
<keyword evidence="3" id="KW-1185">Reference proteome</keyword>
<evidence type="ECO:0000313" key="3">
    <source>
        <dbReference type="Proteomes" id="UP000053593"/>
    </source>
</evidence>
<name>A0A0D0C6E2_9AGAR</name>
<dbReference type="PANTHER" id="PTHR12905:SF0">
    <property type="entry name" value="CALCINEURIN-LIKE PHOSPHOESTERASE DOMAIN-CONTAINING PROTEIN"/>
    <property type="match status" value="1"/>
</dbReference>
<dbReference type="Pfam" id="PF00149">
    <property type="entry name" value="Metallophos"/>
    <property type="match status" value="1"/>
</dbReference>
<accession>A0A0D0C6E2</accession>
<proteinExistence type="predicted"/>
<dbReference type="GO" id="GO:0016787">
    <property type="term" value="F:hydrolase activity"/>
    <property type="evidence" value="ECO:0007669"/>
    <property type="project" value="InterPro"/>
</dbReference>
<gene>
    <name evidence="2" type="ORF">GYMLUDRAFT_221967</name>
</gene>